<evidence type="ECO:0000313" key="10">
    <source>
        <dbReference type="Proteomes" id="UP000050413"/>
    </source>
</evidence>
<reference evidence="9 10" key="1">
    <citation type="submission" date="2015-09" db="EMBL/GenBank/DDBJ databases">
        <title>Identification and resolution of microdiversity through metagenomic sequencing of parallel consortia.</title>
        <authorList>
            <person name="Nelson W.C."/>
            <person name="Romine M.F."/>
            <person name="Lindemann S.R."/>
        </authorList>
    </citation>
    <scope>NUCLEOTIDE SEQUENCE [LARGE SCALE GENOMIC DNA]</scope>
    <source>
        <strain evidence="9">HL-91</strain>
    </source>
</reference>
<dbReference type="InterPro" id="IPR005139">
    <property type="entry name" value="PCRF"/>
</dbReference>
<dbReference type="PANTHER" id="PTHR43116:SF3">
    <property type="entry name" value="CLASS I PEPTIDE CHAIN RELEASE FACTOR"/>
    <property type="match status" value="1"/>
</dbReference>
<evidence type="ECO:0000259" key="7">
    <source>
        <dbReference type="PROSITE" id="PS00745"/>
    </source>
</evidence>
<proteinExistence type="inferred from homology"/>
<accession>A0A0P7W7I7</accession>
<dbReference type="InterPro" id="IPR045853">
    <property type="entry name" value="Pep_chain_release_fac_I_sf"/>
</dbReference>
<evidence type="ECO:0000313" key="9">
    <source>
        <dbReference type="EMBL" id="KPP90066.1"/>
    </source>
</evidence>
<dbReference type="FunFam" id="3.30.160.20:FF:000010">
    <property type="entry name" value="Peptide chain release factor 2"/>
    <property type="match status" value="1"/>
</dbReference>
<keyword evidence="11" id="KW-1185">Reference proteome</keyword>
<dbReference type="InterPro" id="IPR000352">
    <property type="entry name" value="Pep_chain_release_fac_I"/>
</dbReference>
<organism evidence="9 10">
    <name type="scientific">Roseibaca calidilacus</name>
    <dbReference type="NCBI Taxonomy" id="1666912"/>
    <lineage>
        <taxon>Bacteria</taxon>
        <taxon>Pseudomonadati</taxon>
        <taxon>Pseudomonadota</taxon>
        <taxon>Alphaproteobacteria</taxon>
        <taxon>Rhodobacterales</taxon>
        <taxon>Paracoccaceae</taxon>
        <taxon>Roseinatronobacter</taxon>
    </lineage>
</organism>
<dbReference type="Pfam" id="PF03462">
    <property type="entry name" value="PCRF"/>
    <property type="match status" value="1"/>
</dbReference>
<evidence type="ECO:0000313" key="8">
    <source>
        <dbReference type="EMBL" id="CUX81183.1"/>
    </source>
</evidence>
<dbReference type="RefSeq" id="WP_072245878.1">
    <property type="nucleotide sequence ID" value="NZ_FBYC01000004.1"/>
</dbReference>
<dbReference type="STRING" id="1666912.Ga0058931_1610"/>
<dbReference type="HAMAP" id="MF_00094">
    <property type="entry name" value="Rel_fac_2"/>
    <property type="match status" value="1"/>
</dbReference>
<dbReference type="AlphaFoldDB" id="A0A0P7W7I7"/>
<dbReference type="InterPro" id="IPR004374">
    <property type="entry name" value="PrfB"/>
</dbReference>
<dbReference type="Proteomes" id="UP000182045">
    <property type="component" value="Unassembled WGS sequence"/>
</dbReference>
<dbReference type="EMBL" id="LJSG01000020">
    <property type="protein sequence ID" value="KPP90066.1"/>
    <property type="molecule type" value="Genomic_DNA"/>
</dbReference>
<comment type="similarity">
    <text evidence="1 4">Belongs to the prokaryotic/mitochondrial release factor family.</text>
</comment>
<dbReference type="GO" id="GO:0016149">
    <property type="term" value="F:translation release factor activity, codon specific"/>
    <property type="evidence" value="ECO:0007669"/>
    <property type="project" value="UniProtKB-UniRule"/>
</dbReference>
<dbReference type="OrthoDB" id="9806673at2"/>
<comment type="caution">
    <text evidence="9">The sequence shown here is derived from an EMBL/GenBank/DDBJ whole genome shotgun (WGS) entry which is preliminary data.</text>
</comment>
<keyword evidence="4" id="KW-0963">Cytoplasm</keyword>
<comment type="PTM">
    <text evidence="4">Methylated by PrmC. Methylation increases the termination efficiency of RF2.</text>
</comment>
<dbReference type="SUPFAM" id="SSF75620">
    <property type="entry name" value="Release factor"/>
    <property type="match status" value="1"/>
</dbReference>
<comment type="function">
    <text evidence="4">Peptide chain release factor 2 directs the termination of translation in response to the peptide chain termination codons UGA and UAA.</text>
</comment>
<evidence type="ECO:0000256" key="2">
    <source>
        <dbReference type="ARBA" id="ARBA00022481"/>
    </source>
</evidence>
<dbReference type="Gene3D" id="3.30.70.1660">
    <property type="match status" value="1"/>
</dbReference>
<evidence type="ECO:0000256" key="4">
    <source>
        <dbReference type="HAMAP-Rule" id="MF_00094"/>
    </source>
</evidence>
<name>A0A0P7W7I7_9RHOB</name>
<reference evidence="8 11" key="2">
    <citation type="submission" date="2016-01" db="EMBL/GenBank/DDBJ databases">
        <authorList>
            <person name="Varghese N."/>
        </authorList>
    </citation>
    <scope>NUCLEOTIDE SEQUENCE [LARGE SCALE GENOMIC DNA]</scope>
    <source>
        <strain evidence="8 11">HL-91</strain>
    </source>
</reference>
<dbReference type="SMART" id="SM00937">
    <property type="entry name" value="PCRF"/>
    <property type="match status" value="1"/>
</dbReference>
<feature type="domain" description="Prokaryotic-type class I peptide chain release factors" evidence="7">
    <location>
        <begin position="243"/>
        <end position="259"/>
    </location>
</feature>
<evidence type="ECO:0000256" key="3">
    <source>
        <dbReference type="ARBA" id="ARBA00022917"/>
    </source>
</evidence>
<evidence type="ECO:0000256" key="5">
    <source>
        <dbReference type="NCBIfam" id="TIGR00020"/>
    </source>
</evidence>
<evidence type="ECO:0000313" key="11">
    <source>
        <dbReference type="Proteomes" id="UP000182045"/>
    </source>
</evidence>
<dbReference type="Proteomes" id="UP000050413">
    <property type="component" value="Unassembled WGS sequence"/>
</dbReference>
<dbReference type="EMBL" id="FBYC01000004">
    <property type="protein sequence ID" value="CUX81183.1"/>
    <property type="molecule type" value="Genomic_DNA"/>
</dbReference>
<protein>
    <recommendedName>
        <fullName evidence="4 5">Peptide chain release factor 2</fullName>
        <shortName evidence="4">RF-2</shortName>
    </recommendedName>
</protein>
<sequence length="375" mass="41456">MRSETLGLIEQIRKSLTLLGQRMDIETAPHRLEEFDAMTEDPELWNDPARAQALMRDRRMLSDALETYRSIAQELEDQIGLIELGEAEGDADVVAEAEEELRKLAKSAGEKELEALLNGEADSNDTFLEINAGAGGTESCDWASMLARMYVRWAEKKGYTVELMSESAGEEAGIRSVAYKISGHNAYGWLKSESGVHRLVRISPYDSSARRHTSFSSVWVYPVVDDNIEIEINPSDIRIDTYRSSGAGGQHVNTTDSAVRITHIPTGIVTTSSQKSQHQNREIAMNALKSRLYEMELRKRTEAIEAAHDAKGDAGWGNQIRSYVLHPYQMVKDLRTGHETSDSQGVLDGALDGFMGATLAMDVSGKSRAEANATD</sequence>
<dbReference type="PANTHER" id="PTHR43116">
    <property type="entry name" value="PEPTIDE CHAIN RELEASE FACTOR 2"/>
    <property type="match status" value="1"/>
</dbReference>
<dbReference type="NCBIfam" id="TIGR00020">
    <property type="entry name" value="prfB"/>
    <property type="match status" value="1"/>
</dbReference>
<comment type="subcellular location">
    <subcellularLocation>
        <location evidence="4">Cytoplasm</location>
    </subcellularLocation>
</comment>
<dbReference type="Gene3D" id="1.20.58.410">
    <property type="entry name" value="Release factor"/>
    <property type="match status" value="1"/>
</dbReference>
<keyword evidence="3 4" id="KW-0648">Protein biosynthesis</keyword>
<dbReference type="PROSITE" id="PS00745">
    <property type="entry name" value="RF_PROK_I"/>
    <property type="match status" value="1"/>
</dbReference>
<dbReference type="Gene3D" id="3.30.160.20">
    <property type="match status" value="1"/>
</dbReference>
<evidence type="ECO:0000256" key="6">
    <source>
        <dbReference type="SAM" id="Coils"/>
    </source>
</evidence>
<keyword evidence="2 4" id="KW-0488">Methylation</keyword>
<dbReference type="PATRIC" id="fig|1666912.4.peg.398"/>
<evidence type="ECO:0000256" key="1">
    <source>
        <dbReference type="ARBA" id="ARBA00010835"/>
    </source>
</evidence>
<gene>
    <name evidence="4 9" type="primary">prfB</name>
    <name evidence="8" type="ORF">Ga0058931_1610</name>
    <name evidence="9" type="ORF">HLUCCA05_07840</name>
</gene>
<dbReference type="GO" id="GO:0005737">
    <property type="term" value="C:cytoplasm"/>
    <property type="evidence" value="ECO:0007669"/>
    <property type="project" value="UniProtKB-SubCell"/>
</dbReference>
<feature type="modified residue" description="N5-methylglutamine" evidence="4">
    <location>
        <position position="250"/>
    </location>
</feature>
<keyword evidence="6" id="KW-0175">Coiled coil</keyword>
<feature type="coiled-coil region" evidence="6">
    <location>
        <begin position="58"/>
        <end position="114"/>
    </location>
</feature>
<dbReference type="Pfam" id="PF00472">
    <property type="entry name" value="RF-1"/>
    <property type="match status" value="1"/>
</dbReference>